<evidence type="ECO:0000313" key="4">
    <source>
        <dbReference type="Proteomes" id="UP000235786"/>
    </source>
</evidence>
<evidence type="ECO:0000259" key="2">
    <source>
        <dbReference type="Pfam" id="PF06985"/>
    </source>
</evidence>
<dbReference type="OrthoDB" id="3562689at2759"/>
<dbReference type="AlphaFoldDB" id="A0A2J6R487"/>
<dbReference type="Pfam" id="PF06985">
    <property type="entry name" value="HET"/>
    <property type="match status" value="1"/>
</dbReference>
<name>A0A2J6R487_HYAVF</name>
<protein>
    <submittedName>
        <fullName evidence="3">HET-domain-containing protein</fullName>
    </submittedName>
</protein>
<evidence type="ECO:0000256" key="1">
    <source>
        <dbReference type="SAM" id="MobiDB-lite"/>
    </source>
</evidence>
<dbReference type="Proteomes" id="UP000235786">
    <property type="component" value="Unassembled WGS sequence"/>
</dbReference>
<feature type="domain" description="Heterokaryon incompatibility" evidence="2">
    <location>
        <begin position="222"/>
        <end position="364"/>
    </location>
</feature>
<reference evidence="3 4" key="1">
    <citation type="submission" date="2016-04" db="EMBL/GenBank/DDBJ databases">
        <title>A degradative enzymes factory behind the ericoid mycorrhizal symbiosis.</title>
        <authorList>
            <consortium name="DOE Joint Genome Institute"/>
            <person name="Martino E."/>
            <person name="Morin E."/>
            <person name="Grelet G."/>
            <person name="Kuo A."/>
            <person name="Kohler A."/>
            <person name="Daghino S."/>
            <person name="Barry K."/>
            <person name="Choi C."/>
            <person name="Cichocki N."/>
            <person name="Clum A."/>
            <person name="Copeland A."/>
            <person name="Hainaut M."/>
            <person name="Haridas S."/>
            <person name="Labutti K."/>
            <person name="Lindquist E."/>
            <person name="Lipzen A."/>
            <person name="Khouja H.-R."/>
            <person name="Murat C."/>
            <person name="Ohm R."/>
            <person name="Olson A."/>
            <person name="Spatafora J."/>
            <person name="Veneault-Fourrey C."/>
            <person name="Henrissat B."/>
            <person name="Grigoriev I."/>
            <person name="Martin F."/>
            <person name="Perotto S."/>
        </authorList>
    </citation>
    <scope>NUCLEOTIDE SEQUENCE [LARGE SCALE GENOMIC DNA]</scope>
    <source>
        <strain evidence="3 4">F</strain>
    </source>
</reference>
<accession>A0A2J6R487</accession>
<organism evidence="3 4">
    <name type="scientific">Hyaloscypha variabilis (strain UAMH 11265 / GT02V1 / F)</name>
    <name type="common">Meliniomyces variabilis</name>
    <dbReference type="NCBI Taxonomy" id="1149755"/>
    <lineage>
        <taxon>Eukaryota</taxon>
        <taxon>Fungi</taxon>
        <taxon>Dikarya</taxon>
        <taxon>Ascomycota</taxon>
        <taxon>Pezizomycotina</taxon>
        <taxon>Leotiomycetes</taxon>
        <taxon>Helotiales</taxon>
        <taxon>Hyaloscyphaceae</taxon>
        <taxon>Hyaloscypha</taxon>
        <taxon>Hyaloscypha variabilis</taxon>
    </lineage>
</organism>
<sequence>METPVHDPEHDDDDYWDESSSLSSQPFIQYPDNGECSACHRTNIARFKKYWSCTLVELENAASQNGCIQCQPIYELIKLFVPDGFHDGNTIRIAQDWRCTLSISSGMRGRPDDYQLDIFRLHGENCRHFSATSKMLKMEFSESNLTNCDIWKDVPIRGPFLGSTGSEETLQWIKKWIKKCDSEHTLCAPTRNPAQLHGPKRILDLRFGTIRLRDDYQEEYSYACLSHCWGNADSVPKTVAATLESFKKNIPLEILTKTFRDAVDLCRRLEIYFLWIDSLCIKQDDAEDWKSQAPEMAGIYENAILTIAASMSVDGSGGLYAEKQPNYLSANGLCIQKQGPKFPTRSNISLKAWPLLKRAWVFQERKLSRRMIHFGTEEVVWECKSDVARESGGYCSGRLPATGADNLSATWKNYVRVYSELQLTFEKDKLVALSGIAKRTAEMFPDDRYIAGLWERTLLSDLAWRNSRYPAARPSTFCAPTWSWASIKSAVDWTGYDFEVVKGVEVVDVSCPATYTGIVCSEDDDENSWLRPTITICGPMMAARLTPGTIDKSSDSGSRAEDDEGEYYREVKFAGEHAAAFGGIKISFDPDYLFHKPGRYYVAPDSEVFVLPLLFEESELEGLLLRKREGTPFYERLGLVLIPDLYNSRNTVQLLLTNFCSLPLSDITII</sequence>
<dbReference type="InterPro" id="IPR010730">
    <property type="entry name" value="HET"/>
</dbReference>
<evidence type="ECO:0000313" key="3">
    <source>
        <dbReference type="EMBL" id="PMD33332.1"/>
    </source>
</evidence>
<dbReference type="PANTHER" id="PTHR33112:SF16">
    <property type="entry name" value="HETEROKARYON INCOMPATIBILITY DOMAIN-CONTAINING PROTEIN"/>
    <property type="match status" value="1"/>
</dbReference>
<feature type="region of interest" description="Disordered" evidence="1">
    <location>
        <begin position="1"/>
        <end position="22"/>
    </location>
</feature>
<keyword evidence="4" id="KW-1185">Reference proteome</keyword>
<proteinExistence type="predicted"/>
<dbReference type="EMBL" id="KZ613956">
    <property type="protein sequence ID" value="PMD33332.1"/>
    <property type="molecule type" value="Genomic_DNA"/>
</dbReference>
<dbReference type="PANTHER" id="PTHR33112">
    <property type="entry name" value="DOMAIN PROTEIN, PUTATIVE-RELATED"/>
    <property type="match status" value="1"/>
</dbReference>
<gene>
    <name evidence="3" type="ORF">L207DRAFT_535366</name>
</gene>